<accession>Q91GN1</accession>
<organism evidence="1 2">
    <name type="scientific">Epiphyas postvittana nucleopolyhedrovirus</name>
    <name type="common">EppoMNPV</name>
    <dbReference type="NCBI Taxonomy" id="70600"/>
    <lineage>
        <taxon>Viruses</taxon>
        <taxon>Viruses incertae sedis</taxon>
        <taxon>Naldaviricetes</taxon>
        <taxon>Lefavirales</taxon>
        <taxon>Baculoviridae</taxon>
        <taxon>Alphabaculovirus</taxon>
        <taxon>Alphabaculovirus eppostvittanae</taxon>
    </lineage>
</organism>
<dbReference type="GeneID" id="1727455"/>
<organismHost>
    <name type="scientific">Lepidoptera</name>
    <name type="common">moths &amp; butterflies</name>
    <dbReference type="NCBI Taxonomy" id="7088"/>
</organismHost>
<evidence type="ECO:0008006" key="3">
    <source>
        <dbReference type="Google" id="ProtNLM"/>
    </source>
</evidence>
<evidence type="ECO:0000313" key="1">
    <source>
        <dbReference type="EMBL" id="AAK85582.1"/>
    </source>
</evidence>
<sequence length="382" mass="43692">MYQILIVLFLFALLYIVIWPFYQAFVYIKNGQRVYNDTLTDRMEYIESVMRRRHYVPMEALPSIRFDTNLGTLANDSIKCMSMPMYVSDIDLPMFDCSEVCDNPTANYFFVGDGDTYVVNGQKLAVGGYCSTNSVPRDCNRETSVVLMSFNQWTCIAEDPRYFAGTSNMTQLAGRQHFNSIMPGQSDRNILFDRLLGREVNVATNTFRRSWDEILDDGTRRFEMRCNARDKNNNLMFVNPLNPLECLPNVCTNVNYVHTSVRPVFETGECDCGDETITRVRHIVHNDRASMCASIVDGLDTTTASHRFRVECINTYTPIDKFSSNKLLCPSDTFDSNTDAAFAFEVPGSYPLSGNGIDEPTYRFFMDTRSRVKYNDVRGLIT</sequence>
<name>Q91GN1_NPVEP</name>
<keyword evidence="2" id="KW-1185">Reference proteome</keyword>
<proteinExistence type="predicted"/>
<dbReference type="Pfam" id="PF04631">
    <property type="entry name" value="PIF2"/>
    <property type="match status" value="1"/>
</dbReference>
<dbReference type="Proteomes" id="UP000203221">
    <property type="component" value="Segment"/>
</dbReference>
<protein>
    <recommendedName>
        <fullName evidence="3">PIF-2</fullName>
    </recommendedName>
</protein>
<dbReference type="InterPro" id="IPR006725">
    <property type="entry name" value="PIF2"/>
</dbReference>
<reference evidence="1 2" key="1">
    <citation type="journal article" date="2002" name="J. Gen. Virol.">
        <title>Whole genome analysis of the Epiphyas postvittana nucleopolyhedrovirus.</title>
        <authorList>
            <person name="Hyink O."/>
            <person name="Dellow R.A."/>
            <person name="Olsen M.J."/>
            <person name="Caradoc-Davies K.M.B."/>
            <person name="Drake K."/>
            <person name="Herniou E.A."/>
            <person name="Cory J.S."/>
            <person name="O'Reilly D.R."/>
            <person name="Ward V.K."/>
        </authorList>
    </citation>
    <scope>NUCLEOTIDE SEQUENCE [LARGE SCALE GENOMIC DNA]</scope>
</reference>
<dbReference type="EMBL" id="AY043265">
    <property type="protein sequence ID" value="AAK85582.1"/>
    <property type="molecule type" value="Genomic_DNA"/>
</dbReference>
<evidence type="ECO:0000313" key="2">
    <source>
        <dbReference type="Proteomes" id="UP000203221"/>
    </source>
</evidence>
<dbReference type="OrthoDB" id="7191at10239"/>
<dbReference type="KEGG" id="vg:1727455"/>
<dbReference type="RefSeq" id="NP_203187.1">
    <property type="nucleotide sequence ID" value="NC_003083.1"/>
</dbReference>